<dbReference type="PATRIC" id="fig|1276227.3.peg.1011"/>
<dbReference type="KEGG" id="scr:SCHRY_v1c10100"/>
<protein>
    <recommendedName>
        <fullName evidence="4">Lipoprotein</fullName>
    </recommendedName>
</protein>
<dbReference type="Proteomes" id="UP000013964">
    <property type="component" value="Chromosome"/>
</dbReference>
<dbReference type="EMBL" id="CP005077">
    <property type="protein sequence ID" value="AGM25582.1"/>
    <property type="molecule type" value="Genomic_DNA"/>
</dbReference>
<dbReference type="AlphaFoldDB" id="R4U2I2"/>
<keyword evidence="1" id="KW-0732">Signal</keyword>
<accession>R4U2I2</accession>
<dbReference type="HOGENOM" id="CLU_1151236_0_0_14"/>
<dbReference type="PROSITE" id="PS51257">
    <property type="entry name" value="PROKAR_LIPOPROTEIN"/>
    <property type="match status" value="1"/>
</dbReference>
<feature type="signal peptide" evidence="1">
    <location>
        <begin position="1"/>
        <end position="20"/>
    </location>
</feature>
<evidence type="ECO:0000313" key="3">
    <source>
        <dbReference type="Proteomes" id="UP000013964"/>
    </source>
</evidence>
<dbReference type="OrthoDB" id="390064at2"/>
<sequence length="241" mass="27893">MKKILALLGLITLSTAPVTSLVSCSTIDYKIKHSFASWTFSTKIDSPIYGPVFKGGEINDDKWFFYWFMAQYMHAAQYQKIDITFYQLTNNTVSSNIPVPESLDIWELLNNKFWFETIVNFVNNNKINHLYLTTVLIYLAIYNPIMALTPTALFTTDYHNGIINIAYNYDNIGEINDYKKKMKSQYEQLINEEISVKYPDLIPYFLSISEANSKIEQLINSLIQVMIILQAKFTIIINILT</sequence>
<gene>
    <name evidence="2" type="ORF">SCHRY_v1c10100</name>
</gene>
<evidence type="ECO:0000256" key="1">
    <source>
        <dbReference type="SAM" id="SignalP"/>
    </source>
</evidence>
<dbReference type="NCBIfam" id="NF038029">
    <property type="entry name" value="LP_plasma"/>
    <property type="match status" value="1"/>
</dbReference>
<name>R4U2I2_9MOLU</name>
<dbReference type="RefSeq" id="WP_016339400.1">
    <property type="nucleotide sequence ID" value="NC_021280.1"/>
</dbReference>
<dbReference type="InterPro" id="IPR054816">
    <property type="entry name" value="Lipoprotein_mollicutes-type_CS"/>
</dbReference>
<keyword evidence="3" id="KW-1185">Reference proteome</keyword>
<dbReference type="STRING" id="1276227.SCHRY_v1c10100"/>
<feature type="chain" id="PRO_5004371308" description="Lipoprotein" evidence="1">
    <location>
        <begin position="21"/>
        <end position="241"/>
    </location>
</feature>
<organism evidence="2 3">
    <name type="scientific">Spiroplasma chrysopicola DF-1</name>
    <dbReference type="NCBI Taxonomy" id="1276227"/>
    <lineage>
        <taxon>Bacteria</taxon>
        <taxon>Bacillati</taxon>
        <taxon>Mycoplasmatota</taxon>
        <taxon>Mollicutes</taxon>
        <taxon>Entomoplasmatales</taxon>
        <taxon>Spiroplasmataceae</taxon>
        <taxon>Spiroplasma</taxon>
    </lineage>
</organism>
<evidence type="ECO:0000313" key="2">
    <source>
        <dbReference type="EMBL" id="AGM25582.1"/>
    </source>
</evidence>
<reference evidence="2 3" key="1">
    <citation type="journal article" date="2013" name="Genome Biol. Evol.">
        <title>Complete genomes of two dipteran-associated spiroplasmas provided insights into the origin, dynamics, and impacts of viral invasion in spiroplasma.</title>
        <authorList>
            <person name="Ku C."/>
            <person name="Lo W.S."/>
            <person name="Chen L.L."/>
            <person name="Kuo C.H."/>
        </authorList>
    </citation>
    <scope>NUCLEOTIDE SEQUENCE [LARGE SCALE GENOMIC DNA]</scope>
    <source>
        <strain evidence="2 3">DF-1</strain>
    </source>
</reference>
<evidence type="ECO:0008006" key="4">
    <source>
        <dbReference type="Google" id="ProtNLM"/>
    </source>
</evidence>
<proteinExistence type="predicted"/>